<gene>
    <name evidence="2" type="ORF">BGC33_05395</name>
</gene>
<keyword evidence="1" id="KW-0812">Transmembrane</keyword>
<sequence>MVDAPRKPWNGLTQRTLSKNATLDYELDAIYCLHDLASNFHSYTTFKNKMNNTVLIIAQILANGLGLLSVSAPNKM</sequence>
<dbReference type="RefSeq" id="WP_071563878.1">
    <property type="nucleotide sequence ID" value="NZ_FQNS01000081.1"/>
</dbReference>
<keyword evidence="1" id="KW-0472">Membrane</keyword>
<accession>A0A1J5TXW9</accession>
<evidence type="ECO:0000313" key="3">
    <source>
        <dbReference type="Proteomes" id="UP000182798"/>
    </source>
</evidence>
<reference evidence="3" key="1">
    <citation type="submission" date="2016-09" db="EMBL/GenBank/DDBJ databases">
        <title>Genome Sequence of Bathymodiolus thermophilus sulfur-oxidizing gill endosymbiont.</title>
        <authorList>
            <person name="Ponnudurai R."/>
            <person name="Kleiner M."/>
            <person name="Sayavedra L."/>
            <person name="Thuermer A."/>
            <person name="Felbeck H."/>
            <person name="Schlueter R."/>
            <person name="Schweder T."/>
            <person name="Markert S."/>
        </authorList>
    </citation>
    <scope>NUCLEOTIDE SEQUENCE [LARGE SCALE GENOMIC DNA]</scope>
    <source>
        <strain evidence="3">BAT/CrabSpa'14</strain>
    </source>
</reference>
<evidence type="ECO:0000256" key="1">
    <source>
        <dbReference type="SAM" id="Phobius"/>
    </source>
</evidence>
<organism evidence="2 3">
    <name type="scientific">Bathymodiolus thermophilus thioautotrophic gill symbiont</name>
    <dbReference type="NCBI Taxonomy" id="2360"/>
    <lineage>
        <taxon>Bacteria</taxon>
        <taxon>Pseudomonadati</taxon>
        <taxon>Pseudomonadota</taxon>
        <taxon>Gammaproteobacteria</taxon>
        <taxon>sulfur-oxidizing symbionts</taxon>
    </lineage>
</organism>
<proteinExistence type="predicted"/>
<feature type="transmembrane region" description="Helical" evidence="1">
    <location>
        <begin position="53"/>
        <end position="72"/>
    </location>
</feature>
<dbReference type="AlphaFoldDB" id="A0A1J5TXW9"/>
<evidence type="ECO:0000313" key="2">
    <source>
        <dbReference type="EMBL" id="OIR25068.1"/>
    </source>
</evidence>
<comment type="caution">
    <text evidence="2">The sequence shown here is derived from an EMBL/GenBank/DDBJ whole genome shotgun (WGS) entry which is preliminary data.</text>
</comment>
<evidence type="ECO:0008006" key="4">
    <source>
        <dbReference type="Google" id="ProtNLM"/>
    </source>
</evidence>
<dbReference type="Proteomes" id="UP000182798">
    <property type="component" value="Unassembled WGS sequence"/>
</dbReference>
<name>A0A1J5TXW9_9GAMM</name>
<dbReference type="EMBL" id="MIQH01000419">
    <property type="protein sequence ID" value="OIR25068.1"/>
    <property type="molecule type" value="Genomic_DNA"/>
</dbReference>
<keyword evidence="1" id="KW-1133">Transmembrane helix</keyword>
<protein>
    <recommendedName>
        <fullName evidence="4">DALR anticodon binding domain-containing protein</fullName>
    </recommendedName>
</protein>